<dbReference type="Proteomes" id="UP001444661">
    <property type="component" value="Unassembled WGS sequence"/>
</dbReference>
<dbReference type="PANTHER" id="PTHR33365:SF4">
    <property type="entry name" value="CYCLOCHLOROTINE BIOSYNTHESIS PROTEIN O"/>
    <property type="match status" value="1"/>
</dbReference>
<evidence type="ECO:0000313" key="5">
    <source>
        <dbReference type="Proteomes" id="UP001444661"/>
    </source>
</evidence>
<sequence>MEEYAGSDTQGLISEKRVQRSYASSRGRRAFRDPWVMVPSLIAVISLFMVAYLGFQLRTQLRNAVKLPYSPANHMIRYERRPFELGFGENLTEYEADPSPELDAKWDDLYSMGLMAISREQASQLEEKTQPLPHDPENRYVLGMSVFHDLHCINMLRKHLFPDYYTQARMGKHHQGEVTNHMMHCLDALRQSAMCHVDLAIIPFQG</sequence>
<reference evidence="4 5" key="1">
    <citation type="submission" date="2023-01" db="EMBL/GenBank/DDBJ databases">
        <title>Analysis of 21 Apiospora genomes using comparative genomics revels a genus with tremendous synthesis potential of carbohydrate active enzymes and secondary metabolites.</title>
        <authorList>
            <person name="Sorensen T."/>
        </authorList>
    </citation>
    <scope>NUCLEOTIDE SEQUENCE [LARGE SCALE GENOMIC DNA]</scope>
    <source>
        <strain evidence="4 5">CBS 33761</strain>
    </source>
</reference>
<evidence type="ECO:0008006" key="6">
    <source>
        <dbReference type="Google" id="ProtNLM"/>
    </source>
</evidence>
<evidence type="ECO:0000256" key="3">
    <source>
        <dbReference type="SAM" id="Phobius"/>
    </source>
</evidence>
<comment type="similarity">
    <text evidence="2">Belongs to the ustYa family.</text>
</comment>
<protein>
    <recommendedName>
        <fullName evidence="6">Cyclochlorotine biosynthesis protein O</fullName>
    </recommendedName>
</protein>
<evidence type="ECO:0000256" key="1">
    <source>
        <dbReference type="ARBA" id="ARBA00004685"/>
    </source>
</evidence>
<comment type="pathway">
    <text evidence="1">Mycotoxin biosynthesis.</text>
</comment>
<keyword evidence="3" id="KW-0812">Transmembrane</keyword>
<keyword evidence="3" id="KW-0472">Membrane</keyword>
<evidence type="ECO:0000313" key="4">
    <source>
        <dbReference type="EMBL" id="KAK8054949.1"/>
    </source>
</evidence>
<evidence type="ECO:0000256" key="2">
    <source>
        <dbReference type="ARBA" id="ARBA00035112"/>
    </source>
</evidence>
<name>A0ABR1UAJ9_9PEZI</name>
<keyword evidence="5" id="KW-1185">Reference proteome</keyword>
<dbReference type="Pfam" id="PF11807">
    <property type="entry name" value="UstYa"/>
    <property type="match status" value="1"/>
</dbReference>
<comment type="caution">
    <text evidence="4">The sequence shown here is derived from an EMBL/GenBank/DDBJ whole genome shotgun (WGS) entry which is preliminary data.</text>
</comment>
<proteinExistence type="inferred from homology"/>
<organism evidence="4 5">
    <name type="scientific">Apiospora rasikravindrae</name>
    <dbReference type="NCBI Taxonomy" id="990691"/>
    <lineage>
        <taxon>Eukaryota</taxon>
        <taxon>Fungi</taxon>
        <taxon>Dikarya</taxon>
        <taxon>Ascomycota</taxon>
        <taxon>Pezizomycotina</taxon>
        <taxon>Sordariomycetes</taxon>
        <taxon>Xylariomycetidae</taxon>
        <taxon>Amphisphaeriales</taxon>
        <taxon>Apiosporaceae</taxon>
        <taxon>Apiospora</taxon>
    </lineage>
</organism>
<feature type="transmembrane region" description="Helical" evidence="3">
    <location>
        <begin position="35"/>
        <end position="55"/>
    </location>
</feature>
<dbReference type="EMBL" id="JAQQWK010000001">
    <property type="protein sequence ID" value="KAK8054949.1"/>
    <property type="molecule type" value="Genomic_DNA"/>
</dbReference>
<dbReference type="PANTHER" id="PTHR33365">
    <property type="entry name" value="YALI0B05434P"/>
    <property type="match status" value="1"/>
</dbReference>
<accession>A0ABR1UAJ9</accession>
<gene>
    <name evidence="4" type="ORF">PG993_000176</name>
</gene>
<keyword evidence="3" id="KW-1133">Transmembrane helix</keyword>
<dbReference type="InterPro" id="IPR021765">
    <property type="entry name" value="UstYa-like"/>
</dbReference>